<dbReference type="Pfam" id="PF12675">
    <property type="entry name" value="DUF3795"/>
    <property type="match status" value="1"/>
</dbReference>
<protein>
    <recommendedName>
        <fullName evidence="3">DUF3795 domain-containing protein</fullName>
    </recommendedName>
</protein>
<reference evidence="2" key="1">
    <citation type="submission" date="2018-02" db="EMBL/GenBank/DDBJ databases">
        <title>Genome sequence of Desulfocucumis palustris strain NAW-5.</title>
        <authorList>
            <person name="Watanabe M."/>
            <person name="Kojima H."/>
            <person name="Fukui M."/>
        </authorList>
    </citation>
    <scope>NUCLEOTIDE SEQUENCE [LARGE SCALE GENOMIC DNA]</scope>
    <source>
        <strain evidence="2">NAW-5</strain>
    </source>
</reference>
<dbReference type="OrthoDB" id="5419848at2"/>
<dbReference type="EMBL" id="BFAV01000016">
    <property type="protein sequence ID" value="GBF31967.1"/>
    <property type="molecule type" value="Genomic_DNA"/>
</dbReference>
<dbReference type="InterPro" id="IPR024227">
    <property type="entry name" value="DUF3795"/>
</dbReference>
<accession>A0A2L2X713</accession>
<proteinExistence type="predicted"/>
<evidence type="ECO:0008006" key="3">
    <source>
        <dbReference type="Google" id="ProtNLM"/>
    </source>
</evidence>
<comment type="caution">
    <text evidence="1">The sequence shown here is derived from an EMBL/GenBank/DDBJ whole genome shotgun (WGS) entry which is preliminary data.</text>
</comment>
<name>A0A2L2X713_9FIRM</name>
<gene>
    <name evidence="1" type="ORF">DCCM_0157</name>
</gene>
<dbReference type="Proteomes" id="UP000239549">
    <property type="component" value="Unassembled WGS sequence"/>
</dbReference>
<dbReference type="AlphaFoldDB" id="A0A2L2X713"/>
<sequence>MAIREEILTSLAPCGLDCSRCHGFAGGEIKKLSEQLIEALGDFQSVADKLSSFMPVMQNYRQFREMLDFFTLAGCAGCRSGKAQFPLCAAKSCFKEKGVDFCFQCDEYPCGRNRYDAPLHERWRRINDRMKEVGVEVYYEEQKKRPRY</sequence>
<evidence type="ECO:0000313" key="2">
    <source>
        <dbReference type="Proteomes" id="UP000239549"/>
    </source>
</evidence>
<evidence type="ECO:0000313" key="1">
    <source>
        <dbReference type="EMBL" id="GBF31967.1"/>
    </source>
</evidence>
<dbReference type="RefSeq" id="WP_104370614.1">
    <property type="nucleotide sequence ID" value="NZ_BFAV01000016.1"/>
</dbReference>
<keyword evidence="2" id="KW-1185">Reference proteome</keyword>
<organism evidence="1 2">
    <name type="scientific">Desulfocucumis palustris</name>
    <dbReference type="NCBI Taxonomy" id="1898651"/>
    <lineage>
        <taxon>Bacteria</taxon>
        <taxon>Bacillati</taxon>
        <taxon>Bacillota</taxon>
        <taxon>Clostridia</taxon>
        <taxon>Eubacteriales</taxon>
        <taxon>Desulfocucumaceae</taxon>
        <taxon>Desulfocucumis</taxon>
    </lineage>
</organism>